<comment type="similarity">
    <text evidence="2">Belongs to the CKAP2 family.</text>
</comment>
<sequence>MGKPENLRTHQEELLERLRLYKEGKKSKAIVQKVSKNAQYSRKIPVKDVRCTQLGTAKAVTGKVLAAKRLSCQTVTQRQNNTKVQKATEVTRLSYSKVHAITKKTKENLVPNRKRRSSFTLAAHEVSPFLKRPVIKHDTTDGSIQSKMTELSPSSVNMAPEKRHSSRRSRSNQFQETAEKLARLDYNKDGSKSCKTERTGSTHHPPATTATNKYLPYLNPKLSVKERLETWKKEKEQQRLRAQQRKPETEKKSDSSGTKHVTTAGHISACQSTSAVNQPKHSHDHLKQSRVSRTSTAQRTVSFSGADKAKHFLLASNLERRKSYACQIRSQFAPKPKSVDKICSKQTTPANHPPKQRSRSGQQSECIPDNNPLKRRLSYAMSLRERIENKPTSAQKARKRRITVSDMSLMNAKVPKQTRGKAENRLLKMPEELPITTQTKFQSLPRNNRAVLTKENVNLDNSSQATASFNISLSDVQKSCRKSLSVRFATDSSPDLRKRSPTGKTPLTPVQPGKIDATPVMTPSRLSPIRKEPSLREKLDSWLKSHGKTPSRFSHLLMFGKDMSISTPNPQVNGGLDFDELLKQQEQLAHEERQMDISRSHEDDRLMQKVEVILSECIVLLDSICDNLDGVKQVARYWVCLAKIAQRSGNANAVIGIFEESLKYNAQPPEELAHGLKDFVENMDKRTEADSSLAEVLPQTPQSRIRESREKNVFMSSAVKFLYTTTPFTKINTRCRHTYSTPRAVVTPVRRSTRRSVVNLPSMLKDHDRIVESLSHLSIDEKKRTLFMPNIALEDTLNTTGTAL</sequence>
<dbReference type="EMBL" id="JAODUP010000191">
    <property type="protein sequence ID" value="KAK2157463.1"/>
    <property type="molecule type" value="Genomic_DNA"/>
</dbReference>
<keyword evidence="9" id="KW-1185">Reference proteome</keyword>
<feature type="compositionally biased region" description="Polar residues" evidence="6">
    <location>
        <begin position="291"/>
        <end position="300"/>
    </location>
</feature>
<comment type="subcellular location">
    <subcellularLocation>
        <location evidence="1">Cytoplasm</location>
        <location evidence="1">Cytoskeleton</location>
    </subcellularLocation>
</comment>
<dbReference type="PANTHER" id="PTHR47078:SF1">
    <property type="entry name" value="CYTOSKELETON-ASSOCIATED PROTEIN 2-LIKE"/>
    <property type="match status" value="1"/>
</dbReference>
<proteinExistence type="inferred from homology"/>
<feature type="compositionally biased region" description="Basic residues" evidence="6">
    <location>
        <begin position="280"/>
        <end position="290"/>
    </location>
</feature>
<feature type="compositionally biased region" description="Polar residues" evidence="6">
    <location>
        <begin position="269"/>
        <end position="279"/>
    </location>
</feature>
<dbReference type="Pfam" id="PF15297">
    <property type="entry name" value="CKAP2_C"/>
    <property type="match status" value="1"/>
</dbReference>
<dbReference type="GO" id="GO:0005813">
    <property type="term" value="C:centrosome"/>
    <property type="evidence" value="ECO:0007669"/>
    <property type="project" value="TreeGrafter"/>
</dbReference>
<evidence type="ECO:0000256" key="6">
    <source>
        <dbReference type="SAM" id="MobiDB-lite"/>
    </source>
</evidence>
<evidence type="ECO:0000256" key="4">
    <source>
        <dbReference type="ARBA" id="ARBA00022553"/>
    </source>
</evidence>
<evidence type="ECO:0000313" key="9">
    <source>
        <dbReference type="Proteomes" id="UP001208570"/>
    </source>
</evidence>
<feature type="compositionally biased region" description="Basic and acidic residues" evidence="6">
    <location>
        <begin position="233"/>
        <end position="254"/>
    </location>
</feature>
<reference evidence="8" key="1">
    <citation type="journal article" date="2023" name="Mol. Biol. Evol.">
        <title>Third-Generation Sequencing Reveals the Adaptive Role of the Epigenome in Three Deep-Sea Polychaetes.</title>
        <authorList>
            <person name="Perez M."/>
            <person name="Aroh O."/>
            <person name="Sun Y."/>
            <person name="Lan Y."/>
            <person name="Juniper S.K."/>
            <person name="Young C.R."/>
            <person name="Angers B."/>
            <person name="Qian P.Y."/>
        </authorList>
    </citation>
    <scope>NUCLEOTIDE SEQUENCE</scope>
    <source>
        <strain evidence="8">P08H-3</strain>
    </source>
</reference>
<dbReference type="PANTHER" id="PTHR47078">
    <property type="entry name" value="CYTOSKELETON-ASSOCIATED PROTEIN 2-LIKE"/>
    <property type="match status" value="1"/>
</dbReference>
<dbReference type="GO" id="GO:0072686">
    <property type="term" value="C:mitotic spindle"/>
    <property type="evidence" value="ECO:0007669"/>
    <property type="project" value="TreeGrafter"/>
</dbReference>
<dbReference type="InterPro" id="IPR052855">
    <property type="entry name" value="CKAP2-like"/>
</dbReference>
<evidence type="ECO:0000313" key="8">
    <source>
        <dbReference type="EMBL" id="KAK2157463.1"/>
    </source>
</evidence>
<dbReference type="Proteomes" id="UP001208570">
    <property type="component" value="Unassembled WGS sequence"/>
</dbReference>
<keyword evidence="4" id="KW-0597">Phosphoprotein</keyword>
<gene>
    <name evidence="8" type="ORF">LSH36_191g04049</name>
</gene>
<name>A0AAD9N6N3_9ANNE</name>
<accession>A0AAD9N6N3</accession>
<evidence type="ECO:0000256" key="5">
    <source>
        <dbReference type="ARBA" id="ARBA00023212"/>
    </source>
</evidence>
<feature type="region of interest" description="Disordered" evidence="6">
    <location>
        <begin position="233"/>
        <end position="300"/>
    </location>
</feature>
<feature type="region of interest" description="Disordered" evidence="6">
    <location>
        <begin position="335"/>
        <end position="374"/>
    </location>
</feature>
<feature type="region of interest" description="Disordered" evidence="6">
    <location>
        <begin position="487"/>
        <end position="527"/>
    </location>
</feature>
<evidence type="ECO:0000256" key="1">
    <source>
        <dbReference type="ARBA" id="ARBA00004245"/>
    </source>
</evidence>
<dbReference type="AlphaFoldDB" id="A0AAD9N6N3"/>
<organism evidence="8 9">
    <name type="scientific">Paralvinella palmiformis</name>
    <dbReference type="NCBI Taxonomy" id="53620"/>
    <lineage>
        <taxon>Eukaryota</taxon>
        <taxon>Metazoa</taxon>
        <taxon>Spiralia</taxon>
        <taxon>Lophotrochozoa</taxon>
        <taxon>Annelida</taxon>
        <taxon>Polychaeta</taxon>
        <taxon>Sedentaria</taxon>
        <taxon>Canalipalpata</taxon>
        <taxon>Terebellida</taxon>
        <taxon>Terebelliformia</taxon>
        <taxon>Alvinellidae</taxon>
        <taxon>Paralvinella</taxon>
    </lineage>
</organism>
<evidence type="ECO:0000256" key="2">
    <source>
        <dbReference type="ARBA" id="ARBA00009468"/>
    </source>
</evidence>
<comment type="caution">
    <text evidence="8">The sequence shown here is derived from an EMBL/GenBank/DDBJ whole genome shotgun (WGS) entry which is preliminary data.</text>
</comment>
<dbReference type="InterPro" id="IPR029197">
    <property type="entry name" value="CKAP2_C"/>
</dbReference>
<evidence type="ECO:0000256" key="3">
    <source>
        <dbReference type="ARBA" id="ARBA00022490"/>
    </source>
</evidence>
<evidence type="ECO:0000259" key="7">
    <source>
        <dbReference type="Pfam" id="PF15297"/>
    </source>
</evidence>
<keyword evidence="3" id="KW-0963">Cytoplasm</keyword>
<feature type="compositionally biased region" description="Polar residues" evidence="6">
    <location>
        <begin position="141"/>
        <end position="157"/>
    </location>
</feature>
<dbReference type="GO" id="GO:0005829">
    <property type="term" value="C:cytosol"/>
    <property type="evidence" value="ECO:0007669"/>
    <property type="project" value="TreeGrafter"/>
</dbReference>
<feature type="domain" description="Cytoskeleton-associated protein 2 C-terminal" evidence="7">
    <location>
        <begin position="616"/>
        <end position="684"/>
    </location>
</feature>
<feature type="compositionally biased region" description="Basic and acidic residues" evidence="6">
    <location>
        <begin position="177"/>
        <end position="200"/>
    </location>
</feature>
<protein>
    <recommendedName>
        <fullName evidence="7">Cytoskeleton-associated protein 2 C-terminal domain-containing protein</fullName>
    </recommendedName>
</protein>
<feature type="region of interest" description="Disordered" evidence="6">
    <location>
        <begin position="134"/>
        <end position="215"/>
    </location>
</feature>
<keyword evidence="5" id="KW-0206">Cytoskeleton</keyword>